<keyword evidence="2" id="KW-0808">Transferase</keyword>
<dbReference type="Gene3D" id="3.40.630.30">
    <property type="match status" value="1"/>
</dbReference>
<dbReference type="PROSITE" id="PS51186">
    <property type="entry name" value="GNAT"/>
    <property type="match status" value="1"/>
</dbReference>
<proteinExistence type="predicted"/>
<organism evidence="2 3">
    <name type="scientific">Paenibacillus pinisoli</name>
    <dbReference type="NCBI Taxonomy" id="1276110"/>
    <lineage>
        <taxon>Bacteria</taxon>
        <taxon>Bacillati</taxon>
        <taxon>Bacillota</taxon>
        <taxon>Bacilli</taxon>
        <taxon>Bacillales</taxon>
        <taxon>Paenibacillaceae</taxon>
        <taxon>Paenibacillus</taxon>
    </lineage>
</organism>
<evidence type="ECO:0000313" key="2">
    <source>
        <dbReference type="EMBL" id="RJX39429.1"/>
    </source>
</evidence>
<dbReference type="PANTHER" id="PTHR43415">
    <property type="entry name" value="SPERMIDINE N(1)-ACETYLTRANSFERASE"/>
    <property type="match status" value="1"/>
</dbReference>
<dbReference type="SUPFAM" id="SSF55729">
    <property type="entry name" value="Acyl-CoA N-acyltransferases (Nat)"/>
    <property type="match status" value="1"/>
</dbReference>
<dbReference type="RefSeq" id="WP_120108894.1">
    <property type="nucleotide sequence ID" value="NZ_QXQB01000002.1"/>
</dbReference>
<dbReference type="Pfam" id="PF13302">
    <property type="entry name" value="Acetyltransf_3"/>
    <property type="match status" value="1"/>
</dbReference>
<evidence type="ECO:0000259" key="1">
    <source>
        <dbReference type="PROSITE" id="PS51186"/>
    </source>
</evidence>
<gene>
    <name evidence="2" type="ORF">D3P09_08320</name>
</gene>
<dbReference type="GO" id="GO:0016747">
    <property type="term" value="F:acyltransferase activity, transferring groups other than amino-acyl groups"/>
    <property type="evidence" value="ECO:0007669"/>
    <property type="project" value="InterPro"/>
</dbReference>
<name>A0A3A6PMF9_9BACL</name>
<dbReference type="InterPro" id="IPR016181">
    <property type="entry name" value="Acyl_CoA_acyltransferase"/>
</dbReference>
<evidence type="ECO:0000313" key="3">
    <source>
        <dbReference type="Proteomes" id="UP000267798"/>
    </source>
</evidence>
<dbReference type="AlphaFoldDB" id="A0A3A6PMF9"/>
<feature type="domain" description="N-acetyltransferase" evidence="1">
    <location>
        <begin position="9"/>
        <end position="174"/>
    </location>
</feature>
<reference evidence="2 3" key="1">
    <citation type="submission" date="2018-09" db="EMBL/GenBank/DDBJ databases">
        <title>Paenibacillus aracenensis nov. sp. isolated from a cave in southern Spain.</title>
        <authorList>
            <person name="Jurado V."/>
            <person name="Gutierrez-Patricio S."/>
            <person name="Gonzalez-Pimentel J.L."/>
            <person name="Miller A.Z."/>
            <person name="Laiz L."/>
            <person name="Saiz-Jimenez C."/>
        </authorList>
    </citation>
    <scope>NUCLEOTIDE SEQUENCE [LARGE SCALE GENOMIC DNA]</scope>
    <source>
        <strain evidence="2 3">JCM 19203</strain>
    </source>
</reference>
<dbReference type="PANTHER" id="PTHR43415:SF5">
    <property type="entry name" value="ACETYLTRANSFERASE"/>
    <property type="match status" value="1"/>
</dbReference>
<protein>
    <submittedName>
        <fullName evidence="2">N-acetyltransferase</fullName>
    </submittedName>
</protein>
<dbReference type="OrthoDB" id="9795206at2"/>
<dbReference type="EMBL" id="QXQB01000002">
    <property type="protein sequence ID" value="RJX39429.1"/>
    <property type="molecule type" value="Genomic_DNA"/>
</dbReference>
<sequence length="185" mass="21045">MNCWQGTTVRLRAIIAEDWSQFHLNDQDTESARTSDAIYFPRSGPAARQWAEETAAKGATGDSIMLAIEDAAGELVGSINAHSCDSRHGTFKYGVAIFRVHWRKGYAFEAILLLLRYYFHELRYEKAVASVYSFNEGSIRLQERLGFTLEGRLRSMIFTQGERHDELLYGLLRSEFDARHSTLNG</sequence>
<dbReference type="Proteomes" id="UP000267798">
    <property type="component" value="Unassembled WGS sequence"/>
</dbReference>
<comment type="caution">
    <text evidence="2">The sequence shown here is derived from an EMBL/GenBank/DDBJ whole genome shotgun (WGS) entry which is preliminary data.</text>
</comment>
<keyword evidence="3" id="KW-1185">Reference proteome</keyword>
<accession>A0A3A6PMF9</accession>
<dbReference type="InterPro" id="IPR000182">
    <property type="entry name" value="GNAT_dom"/>
</dbReference>